<dbReference type="CDD" id="cd00096">
    <property type="entry name" value="Ig"/>
    <property type="match status" value="1"/>
</dbReference>
<keyword evidence="3" id="KW-1185">Reference proteome</keyword>
<dbReference type="SUPFAM" id="SSF48726">
    <property type="entry name" value="Immunoglobulin"/>
    <property type="match status" value="1"/>
</dbReference>
<protein>
    <recommendedName>
        <fullName evidence="1">Ig-like domain-containing protein</fullName>
    </recommendedName>
</protein>
<feature type="domain" description="Ig-like" evidence="1">
    <location>
        <begin position="13"/>
        <end position="108"/>
    </location>
</feature>
<dbReference type="InterPro" id="IPR013783">
    <property type="entry name" value="Ig-like_fold"/>
</dbReference>
<dbReference type="InterPro" id="IPR036179">
    <property type="entry name" value="Ig-like_dom_sf"/>
</dbReference>
<feature type="non-terminal residue" evidence="2">
    <location>
        <position position="1"/>
    </location>
</feature>
<sequence>CGDGSDEQRHLLPPVIINMNGSTIYWGQGGDATITCDLGCNSNQPTWYHNGSIIDFHSNTQVSVEHKNLAHIYRSVVRLSTVNIGSSGTYTCQPSANAQSAYQRLHITMGQQPLTHTHTFTHTHT</sequence>
<feature type="non-terminal residue" evidence="2">
    <location>
        <position position="125"/>
    </location>
</feature>
<gene>
    <name evidence="2" type="ORF">MNOR_LOCUS12233</name>
</gene>
<organism evidence="2 3">
    <name type="scientific">Meganyctiphanes norvegica</name>
    <name type="common">Northern krill</name>
    <name type="synonym">Thysanopoda norvegica</name>
    <dbReference type="NCBI Taxonomy" id="48144"/>
    <lineage>
        <taxon>Eukaryota</taxon>
        <taxon>Metazoa</taxon>
        <taxon>Ecdysozoa</taxon>
        <taxon>Arthropoda</taxon>
        <taxon>Crustacea</taxon>
        <taxon>Multicrustacea</taxon>
        <taxon>Malacostraca</taxon>
        <taxon>Eumalacostraca</taxon>
        <taxon>Eucarida</taxon>
        <taxon>Euphausiacea</taxon>
        <taxon>Euphausiidae</taxon>
        <taxon>Meganyctiphanes</taxon>
    </lineage>
</organism>
<dbReference type="Gene3D" id="2.60.40.10">
    <property type="entry name" value="Immunoglobulins"/>
    <property type="match status" value="1"/>
</dbReference>
<name>A0AAV2QHI4_MEGNR</name>
<dbReference type="Pfam" id="PF13927">
    <property type="entry name" value="Ig_3"/>
    <property type="match status" value="1"/>
</dbReference>
<dbReference type="InterPro" id="IPR007110">
    <property type="entry name" value="Ig-like_dom"/>
</dbReference>
<evidence type="ECO:0000313" key="2">
    <source>
        <dbReference type="EMBL" id="CAL4083798.1"/>
    </source>
</evidence>
<dbReference type="Proteomes" id="UP001497623">
    <property type="component" value="Unassembled WGS sequence"/>
</dbReference>
<dbReference type="EMBL" id="CAXKWB010006657">
    <property type="protein sequence ID" value="CAL4083798.1"/>
    <property type="molecule type" value="Genomic_DNA"/>
</dbReference>
<proteinExistence type="predicted"/>
<comment type="caution">
    <text evidence="2">The sequence shown here is derived from an EMBL/GenBank/DDBJ whole genome shotgun (WGS) entry which is preliminary data.</text>
</comment>
<evidence type="ECO:0000259" key="1">
    <source>
        <dbReference type="PROSITE" id="PS50835"/>
    </source>
</evidence>
<reference evidence="2 3" key="1">
    <citation type="submission" date="2024-05" db="EMBL/GenBank/DDBJ databases">
        <authorList>
            <person name="Wallberg A."/>
        </authorList>
    </citation>
    <scope>NUCLEOTIDE SEQUENCE [LARGE SCALE GENOMIC DNA]</scope>
</reference>
<accession>A0AAV2QHI4</accession>
<dbReference type="PROSITE" id="PS50835">
    <property type="entry name" value="IG_LIKE"/>
    <property type="match status" value="1"/>
</dbReference>
<evidence type="ECO:0000313" key="3">
    <source>
        <dbReference type="Proteomes" id="UP001497623"/>
    </source>
</evidence>
<dbReference type="AlphaFoldDB" id="A0AAV2QHI4"/>